<name>A0A0H5BFV2_BLAVI</name>
<dbReference type="STRING" id="1079.BVIR_1257"/>
<proteinExistence type="predicted"/>
<dbReference type="KEGG" id="bvr:BVIR_1257"/>
<reference evidence="4" key="3">
    <citation type="journal article" date="2016" name="Genome Announc.">
        <title>Revised genome sequence of the purple photosynthetic bacterium Blastochloris viridis.</title>
        <authorList>
            <person name="Liu L.N."/>
            <person name="Faulkner M."/>
            <person name="Liu X."/>
            <person name="Huang F."/>
            <person name="Darby A.C."/>
            <person name="Hall N."/>
        </authorList>
    </citation>
    <scope>NUCLEOTIDE SEQUENCE [LARGE SCALE GENOMIC DNA]</scope>
    <source>
        <strain evidence="4">ATCC 19567 / DSM 133 / F</strain>
    </source>
</reference>
<feature type="transmembrane region" description="Helical" evidence="1">
    <location>
        <begin position="85"/>
        <end position="107"/>
    </location>
</feature>
<dbReference type="AlphaFoldDB" id="A0A0H5BFV2"/>
<sequence>MTRLLKPLWVLLALVFLVEAWLWDRLAPLVARLVALIPWLKIKAAVAARIEALPPTATLAVFLLPVAVLLPVKFLGLWLLARGAWLGAVALLVAAKVVGLGLTAFIFDVTRPKLLQLAWFRALYQRVLAWRDWAHAQVDPIVRALRQRLAGLVAPATRQVRRALQRLGWRPSGRGLKLARRIRRRIHARAA</sequence>
<evidence type="ECO:0000256" key="1">
    <source>
        <dbReference type="SAM" id="Phobius"/>
    </source>
</evidence>
<evidence type="ECO:0000313" key="3">
    <source>
        <dbReference type="EMBL" id="CUU41706.1"/>
    </source>
</evidence>
<dbReference type="Proteomes" id="UP000065734">
    <property type="component" value="Chromosome I"/>
</dbReference>
<organism evidence="3 4">
    <name type="scientific">Blastochloris viridis</name>
    <name type="common">Rhodopseudomonas viridis</name>
    <dbReference type="NCBI Taxonomy" id="1079"/>
    <lineage>
        <taxon>Bacteria</taxon>
        <taxon>Pseudomonadati</taxon>
        <taxon>Pseudomonadota</taxon>
        <taxon>Alphaproteobacteria</taxon>
        <taxon>Hyphomicrobiales</taxon>
        <taxon>Blastochloridaceae</taxon>
        <taxon>Blastochloris</taxon>
    </lineage>
</organism>
<keyword evidence="4" id="KW-1185">Reference proteome</keyword>
<reference evidence="2" key="1">
    <citation type="journal article" date="2015" name="Genome Announc.">
        <title>Complete Genome Sequence of the Bacteriochlorophyll b-Producing Photosynthetic Bacterium Blastochloris viridis.</title>
        <authorList>
            <person name="Tsukatani Y."/>
            <person name="Hirose Y."/>
            <person name="Harada J."/>
            <person name="Misawa N."/>
            <person name="Mori K."/>
            <person name="Inoue K."/>
            <person name="Tamiaki H."/>
        </authorList>
    </citation>
    <scope>NUCLEOTIDE SEQUENCE [LARGE SCALE GENOMIC DNA]</scope>
    <source>
        <strain evidence="2">DSM 133</strain>
    </source>
</reference>
<gene>
    <name evidence="2" type="ORF">BV133_3502</name>
    <name evidence="3" type="ORF">BVIRIDIS_07010</name>
</gene>
<evidence type="ECO:0008006" key="5">
    <source>
        <dbReference type="Google" id="ProtNLM"/>
    </source>
</evidence>
<evidence type="ECO:0000313" key="4">
    <source>
        <dbReference type="Proteomes" id="UP000065734"/>
    </source>
</evidence>
<dbReference type="EMBL" id="LN907867">
    <property type="protein sequence ID" value="CUU41706.1"/>
    <property type="molecule type" value="Genomic_DNA"/>
</dbReference>
<keyword evidence="1" id="KW-1133">Transmembrane helix</keyword>
<keyword evidence="1" id="KW-0812">Transmembrane</keyword>
<accession>A0A0H5BFV2</accession>
<protein>
    <recommendedName>
        <fullName evidence="5">Transmembrane protein</fullName>
    </recommendedName>
</protein>
<evidence type="ECO:0000313" key="2">
    <source>
        <dbReference type="EMBL" id="BAS01096.1"/>
    </source>
</evidence>
<dbReference type="EMBL" id="AP014854">
    <property type="protein sequence ID" value="BAS01096.1"/>
    <property type="molecule type" value="Genomic_DNA"/>
</dbReference>
<keyword evidence="1" id="KW-0472">Membrane</keyword>
<reference evidence="3" key="2">
    <citation type="submission" date="2015-11" db="EMBL/GenBank/DDBJ databases">
        <authorList>
            <person name="Zhang Y."/>
            <person name="Guo Z."/>
        </authorList>
    </citation>
    <scope>NUCLEOTIDE SEQUENCE</scope>
    <source>
        <strain evidence="3">1</strain>
    </source>
</reference>
<feature type="transmembrane region" description="Helical" evidence="1">
    <location>
        <begin position="57"/>
        <end position="79"/>
    </location>
</feature>